<protein>
    <submittedName>
        <fullName evidence="1">DUF2924 domain-containing protein</fullName>
    </submittedName>
</protein>
<gene>
    <name evidence="1" type="ORF">P1J78_24665</name>
</gene>
<dbReference type="Pfam" id="PF11149">
    <property type="entry name" value="DUF2924"/>
    <property type="match status" value="1"/>
</dbReference>
<accession>A0AAE3TCQ4</accession>
<sequence>MWHAQCQRYGGLEPELQRTLRSLAEGKPLRRATGGAPRPGTQLVREWNGRTYRVNVTKDCYVMAGERFKSLSAIARRITGTSWSGPRFFGLNGTARAGT</sequence>
<dbReference type="RefSeq" id="WP_275570020.1">
    <property type="nucleotide sequence ID" value="NZ_JARGYC010000170.1"/>
</dbReference>
<keyword evidence="2" id="KW-1185">Reference proteome</keyword>
<evidence type="ECO:0000313" key="2">
    <source>
        <dbReference type="Proteomes" id="UP001220964"/>
    </source>
</evidence>
<dbReference type="AlphaFoldDB" id="A0AAE3TCQ4"/>
<name>A0AAE3TCQ4_9RHOB</name>
<comment type="caution">
    <text evidence="1">The sequence shown here is derived from an EMBL/GenBank/DDBJ whole genome shotgun (WGS) entry which is preliminary data.</text>
</comment>
<organism evidence="1 2">
    <name type="scientific">Psychromarinibacter sediminicola</name>
    <dbReference type="NCBI Taxonomy" id="3033385"/>
    <lineage>
        <taxon>Bacteria</taxon>
        <taxon>Pseudomonadati</taxon>
        <taxon>Pseudomonadota</taxon>
        <taxon>Alphaproteobacteria</taxon>
        <taxon>Rhodobacterales</taxon>
        <taxon>Paracoccaceae</taxon>
        <taxon>Psychromarinibacter</taxon>
    </lineage>
</organism>
<evidence type="ECO:0000313" key="1">
    <source>
        <dbReference type="EMBL" id="MDF0603910.1"/>
    </source>
</evidence>
<dbReference type="EMBL" id="JARGYC010000170">
    <property type="protein sequence ID" value="MDF0603910.1"/>
    <property type="molecule type" value="Genomic_DNA"/>
</dbReference>
<dbReference type="Proteomes" id="UP001220964">
    <property type="component" value="Unassembled WGS sequence"/>
</dbReference>
<proteinExistence type="predicted"/>
<dbReference type="InterPro" id="IPR021322">
    <property type="entry name" value="DUF2924"/>
</dbReference>
<reference evidence="1" key="1">
    <citation type="submission" date="2023-03" db="EMBL/GenBank/DDBJ databases">
        <title>Multiphase analysis and comparison of six strains from genera Psychromarinibacter, Lutimaribacter, and Maritimibacter, including a novel species: Psychromarinibacter sediminicola sp. nov.</title>
        <authorList>
            <person name="Wang Y.-H."/>
            <person name="Ye M.-Q."/>
            <person name="Du Z.-J."/>
        </authorList>
    </citation>
    <scope>NUCLEOTIDE SEQUENCE</scope>
    <source>
        <strain evidence="1">C21-152</strain>
    </source>
</reference>